<evidence type="ECO:0000313" key="3">
    <source>
        <dbReference type="Proteomes" id="UP001152888"/>
    </source>
</evidence>
<evidence type="ECO:0000313" key="2">
    <source>
        <dbReference type="EMBL" id="CAH1966675.1"/>
    </source>
</evidence>
<sequence>VSSDLRIFARIKLATWCLALSPELQVVAGQESATSQRAARSHGQCPYGRSGFAHIRAHCAAVFCVPPSGGFADGLRVDETLAFCNGFSADFSGVSDFHINWYFRSADTLNYFNLSSCSMTFSMVFDPGPNFGHSHEIAEGRIKAEIGGFSVFADYSQQFLDISYIKSKMKLLISLVFFLFAK</sequence>
<proteinExistence type="predicted"/>
<dbReference type="Proteomes" id="UP001152888">
    <property type="component" value="Unassembled WGS sequence"/>
</dbReference>
<evidence type="ECO:0000256" key="1">
    <source>
        <dbReference type="SAM" id="SignalP"/>
    </source>
</evidence>
<organism evidence="2 3">
    <name type="scientific">Acanthoscelides obtectus</name>
    <name type="common">Bean weevil</name>
    <name type="synonym">Bruchus obtectus</name>
    <dbReference type="NCBI Taxonomy" id="200917"/>
    <lineage>
        <taxon>Eukaryota</taxon>
        <taxon>Metazoa</taxon>
        <taxon>Ecdysozoa</taxon>
        <taxon>Arthropoda</taxon>
        <taxon>Hexapoda</taxon>
        <taxon>Insecta</taxon>
        <taxon>Pterygota</taxon>
        <taxon>Neoptera</taxon>
        <taxon>Endopterygota</taxon>
        <taxon>Coleoptera</taxon>
        <taxon>Polyphaga</taxon>
        <taxon>Cucujiformia</taxon>
        <taxon>Chrysomeloidea</taxon>
        <taxon>Chrysomelidae</taxon>
        <taxon>Bruchinae</taxon>
        <taxon>Bruchini</taxon>
        <taxon>Acanthoscelides</taxon>
    </lineage>
</organism>
<protein>
    <submittedName>
        <fullName evidence="2">Uncharacterized protein</fullName>
    </submittedName>
</protein>
<reference evidence="2" key="1">
    <citation type="submission" date="2022-03" db="EMBL/GenBank/DDBJ databases">
        <authorList>
            <person name="Sayadi A."/>
        </authorList>
    </citation>
    <scope>NUCLEOTIDE SEQUENCE</scope>
</reference>
<comment type="caution">
    <text evidence="2">The sequence shown here is derived from an EMBL/GenBank/DDBJ whole genome shotgun (WGS) entry which is preliminary data.</text>
</comment>
<dbReference type="EMBL" id="CAKOFQ010006735">
    <property type="protein sequence ID" value="CAH1966675.1"/>
    <property type="molecule type" value="Genomic_DNA"/>
</dbReference>
<keyword evidence="1" id="KW-0732">Signal</keyword>
<feature type="chain" id="PRO_5040300691" evidence="1">
    <location>
        <begin position="30"/>
        <end position="182"/>
    </location>
</feature>
<accession>A0A9P0K918</accession>
<feature type="signal peptide" evidence="1">
    <location>
        <begin position="1"/>
        <end position="29"/>
    </location>
</feature>
<gene>
    <name evidence="2" type="ORF">ACAOBT_LOCUS6968</name>
</gene>
<name>A0A9P0K918_ACAOB</name>
<feature type="non-terminal residue" evidence="2">
    <location>
        <position position="1"/>
    </location>
</feature>
<dbReference type="AlphaFoldDB" id="A0A9P0K918"/>
<keyword evidence="3" id="KW-1185">Reference proteome</keyword>